<proteinExistence type="predicted"/>
<organism evidence="1 2">
    <name type="scientific">Mucilaginibacter ximonensis</name>
    <dbReference type="NCBI Taxonomy" id="538021"/>
    <lineage>
        <taxon>Bacteria</taxon>
        <taxon>Pseudomonadati</taxon>
        <taxon>Bacteroidota</taxon>
        <taxon>Sphingobacteriia</taxon>
        <taxon>Sphingobacteriales</taxon>
        <taxon>Sphingobacteriaceae</taxon>
        <taxon>Mucilaginibacter</taxon>
    </lineage>
</organism>
<reference evidence="2" key="1">
    <citation type="journal article" date="2019" name="Int. J. Syst. Evol. Microbiol.">
        <title>The Global Catalogue of Microorganisms (GCM) 10K type strain sequencing project: providing services to taxonomists for standard genome sequencing and annotation.</title>
        <authorList>
            <consortium name="The Broad Institute Genomics Platform"/>
            <consortium name="The Broad Institute Genome Sequencing Center for Infectious Disease"/>
            <person name="Wu L."/>
            <person name="Ma J."/>
        </authorList>
    </citation>
    <scope>NUCLEOTIDE SEQUENCE [LARGE SCALE GENOMIC DNA]</scope>
    <source>
        <strain evidence="2">KCTC 22437</strain>
    </source>
</reference>
<dbReference type="Proteomes" id="UP001597557">
    <property type="component" value="Unassembled WGS sequence"/>
</dbReference>
<dbReference type="InterPro" id="IPR032560">
    <property type="entry name" value="DUF4932"/>
</dbReference>
<dbReference type="EMBL" id="JBHUPD010000002">
    <property type="protein sequence ID" value="MFD2872535.1"/>
    <property type="molecule type" value="Genomic_DNA"/>
</dbReference>
<gene>
    <name evidence="1" type="ORF">ACFS5N_08660</name>
</gene>
<comment type="caution">
    <text evidence="1">The sequence shown here is derived from an EMBL/GenBank/DDBJ whole genome shotgun (WGS) entry which is preliminary data.</text>
</comment>
<protein>
    <submittedName>
        <fullName evidence="1">DUF4932 domain-containing protein</fullName>
    </submittedName>
</protein>
<evidence type="ECO:0000313" key="2">
    <source>
        <dbReference type="Proteomes" id="UP001597557"/>
    </source>
</evidence>
<sequence length="396" mass="45263">MKRIIVIILLSVQSFAYGQYHVNLNDKVVIGTHTNLETYFFMERLCVQHINNFVFDLKDASYSHQPIVDFAFKRFKPFVNTALVTKTSALLKRLRDSLYDNGPLLNYLVNQKAFPASGPAFAGMMAENNKLDNTKLFAEITDSLRSFYVQAKVSGFLKENAAFYGGAIKEVQKDVDLPAFAGLEKWFGQQFPQYRLYLCPSMPITAGEDSYRGFGARIASPKGLIPVMIMSTDRVLPAQSPLTAYRHFGYDNPVITQMLTKHEMAHTFVNPLLDKYAKEIARDTALFTRALSAVQSPNYINNWQICVIEHLVRLSEIRVAVAMGDIKMADKLRKIHIGEYKCILLPLLEKHIIAYERNRKSYPRFKAYLPELLAYMHTLTPQVVNKQVELYKNYAD</sequence>
<dbReference type="Pfam" id="PF16286">
    <property type="entry name" value="DUF4932"/>
    <property type="match status" value="1"/>
</dbReference>
<name>A0ABW5YB86_9SPHI</name>
<dbReference type="RefSeq" id="WP_377184312.1">
    <property type="nucleotide sequence ID" value="NZ_JBHUPD010000002.1"/>
</dbReference>
<evidence type="ECO:0000313" key="1">
    <source>
        <dbReference type="EMBL" id="MFD2872535.1"/>
    </source>
</evidence>
<accession>A0ABW5YB86</accession>
<keyword evidence="2" id="KW-1185">Reference proteome</keyword>